<dbReference type="RefSeq" id="XP_001595637.1">
    <property type="nucleotide sequence ID" value="XM_001595587.1"/>
</dbReference>
<dbReference type="Gene3D" id="1.20.1170.10">
    <property type="match status" value="1"/>
</dbReference>
<sequence>MGHKVNSVCILQSIKESKRPAITSGSQHSPAVGMIAAVAVVCQASADIKKIKTAMESPQKTLDQDEAKMQTAVSLQTDISCMSSQITTFIDQIGPAITTLERLQAAWHDMSSDLQNIYDLVAEEFTGEVPTMGIGELGLNNIIEEWNALKDDVQNYRSTVYLTDDPAILTPEEYNNALQDASGAKIA</sequence>
<dbReference type="CDD" id="cd22656">
    <property type="entry name" value="ClyA_Cry6Aa-like"/>
    <property type="match status" value="1"/>
</dbReference>
<dbReference type="Proteomes" id="UP000001312">
    <property type="component" value="Unassembled WGS sequence"/>
</dbReference>
<gene>
    <name evidence="1" type="ORF">SS1G_03726</name>
</gene>
<dbReference type="AlphaFoldDB" id="A7EEI6"/>
<accession>A7EEI6</accession>
<dbReference type="GeneID" id="5491358"/>
<protein>
    <submittedName>
        <fullName evidence="1">Uncharacterized protein</fullName>
    </submittedName>
</protein>
<organism evidence="1 2">
    <name type="scientific">Sclerotinia sclerotiorum (strain ATCC 18683 / 1980 / Ss-1)</name>
    <name type="common">White mold</name>
    <name type="synonym">Whetzelinia sclerotiorum</name>
    <dbReference type="NCBI Taxonomy" id="665079"/>
    <lineage>
        <taxon>Eukaryota</taxon>
        <taxon>Fungi</taxon>
        <taxon>Dikarya</taxon>
        <taxon>Ascomycota</taxon>
        <taxon>Pezizomycotina</taxon>
        <taxon>Leotiomycetes</taxon>
        <taxon>Helotiales</taxon>
        <taxon>Sclerotiniaceae</taxon>
        <taxon>Sclerotinia</taxon>
    </lineage>
</organism>
<name>A7EEI6_SCLS1</name>
<dbReference type="InParanoid" id="A7EEI6"/>
<dbReference type="EMBL" id="CH476624">
    <property type="protein sequence ID" value="EDO01252.1"/>
    <property type="molecule type" value="Genomic_DNA"/>
</dbReference>
<evidence type="ECO:0000313" key="2">
    <source>
        <dbReference type="Proteomes" id="UP000001312"/>
    </source>
</evidence>
<dbReference type="KEGG" id="ssl:SS1G_03726"/>
<reference evidence="2" key="1">
    <citation type="journal article" date="2011" name="PLoS Genet.">
        <title>Genomic analysis of the necrotrophic fungal pathogens Sclerotinia sclerotiorum and Botrytis cinerea.</title>
        <authorList>
            <person name="Amselem J."/>
            <person name="Cuomo C.A."/>
            <person name="van Kan J.A."/>
            <person name="Viaud M."/>
            <person name="Benito E.P."/>
            <person name="Couloux A."/>
            <person name="Coutinho P.M."/>
            <person name="de Vries R.P."/>
            <person name="Dyer P.S."/>
            <person name="Fillinger S."/>
            <person name="Fournier E."/>
            <person name="Gout L."/>
            <person name="Hahn M."/>
            <person name="Kohn L."/>
            <person name="Lapalu N."/>
            <person name="Plummer K.M."/>
            <person name="Pradier J.M."/>
            <person name="Quevillon E."/>
            <person name="Sharon A."/>
            <person name="Simon A."/>
            <person name="ten Have A."/>
            <person name="Tudzynski B."/>
            <person name="Tudzynski P."/>
            <person name="Wincker P."/>
            <person name="Andrew M."/>
            <person name="Anthouard V."/>
            <person name="Beever R.E."/>
            <person name="Beffa R."/>
            <person name="Benoit I."/>
            <person name="Bouzid O."/>
            <person name="Brault B."/>
            <person name="Chen Z."/>
            <person name="Choquer M."/>
            <person name="Collemare J."/>
            <person name="Cotton P."/>
            <person name="Danchin E.G."/>
            <person name="Da Silva C."/>
            <person name="Gautier A."/>
            <person name="Giraud C."/>
            <person name="Giraud T."/>
            <person name="Gonzalez C."/>
            <person name="Grossetete S."/>
            <person name="Guldener U."/>
            <person name="Henrissat B."/>
            <person name="Howlett B.J."/>
            <person name="Kodira C."/>
            <person name="Kretschmer M."/>
            <person name="Lappartient A."/>
            <person name="Leroch M."/>
            <person name="Levis C."/>
            <person name="Mauceli E."/>
            <person name="Neuveglise C."/>
            <person name="Oeser B."/>
            <person name="Pearson M."/>
            <person name="Poulain J."/>
            <person name="Poussereau N."/>
            <person name="Quesneville H."/>
            <person name="Rascle C."/>
            <person name="Schumacher J."/>
            <person name="Segurens B."/>
            <person name="Sexton A."/>
            <person name="Silva E."/>
            <person name="Sirven C."/>
            <person name="Soanes D.M."/>
            <person name="Talbot N.J."/>
            <person name="Templeton M."/>
            <person name="Yandava C."/>
            <person name="Yarden O."/>
            <person name="Zeng Q."/>
            <person name="Rollins J.A."/>
            <person name="Lebrun M.H."/>
            <person name="Dickman M."/>
        </authorList>
    </citation>
    <scope>NUCLEOTIDE SEQUENCE [LARGE SCALE GENOMIC DNA]</scope>
    <source>
        <strain evidence="2">ATCC 18683 / 1980 / Ss-1</strain>
    </source>
</reference>
<evidence type="ECO:0000313" key="1">
    <source>
        <dbReference type="EMBL" id="EDO01252.1"/>
    </source>
</evidence>
<keyword evidence="2" id="KW-1185">Reference proteome</keyword>
<proteinExistence type="predicted"/>
<dbReference type="HOGENOM" id="CLU_1448537_0_0_1"/>
<dbReference type="SUPFAM" id="SSF58100">
    <property type="entry name" value="Bacterial hemolysins"/>
    <property type="match status" value="1"/>
</dbReference>